<evidence type="ECO:0000313" key="2">
    <source>
        <dbReference type="EMBL" id="CAF4277170.1"/>
    </source>
</evidence>
<dbReference type="EMBL" id="CAJOBA010054729">
    <property type="protein sequence ID" value="CAF4277170.1"/>
    <property type="molecule type" value="Genomic_DNA"/>
</dbReference>
<organism evidence="2 3">
    <name type="scientific">Didymodactylos carnosus</name>
    <dbReference type="NCBI Taxonomy" id="1234261"/>
    <lineage>
        <taxon>Eukaryota</taxon>
        <taxon>Metazoa</taxon>
        <taxon>Spiralia</taxon>
        <taxon>Gnathifera</taxon>
        <taxon>Rotifera</taxon>
        <taxon>Eurotatoria</taxon>
        <taxon>Bdelloidea</taxon>
        <taxon>Philodinida</taxon>
        <taxon>Philodinidae</taxon>
        <taxon>Didymodactylos</taxon>
    </lineage>
</organism>
<comment type="caution">
    <text evidence="2">The sequence shown here is derived from an EMBL/GenBank/DDBJ whole genome shotgun (WGS) entry which is preliminary data.</text>
</comment>
<proteinExistence type="predicted"/>
<evidence type="ECO:0000313" key="1">
    <source>
        <dbReference type="EMBL" id="CAF1487545.1"/>
    </source>
</evidence>
<sequence>DTTFYGRIDGQATIKYNTTLGFTDMYRFYSRKTELIEEDPNDNYYKTINTADYRKNGGEQKEETTMTKR</sequence>
<dbReference type="EMBL" id="CAJNOK010032776">
    <property type="protein sequence ID" value="CAF1487545.1"/>
    <property type="molecule type" value="Genomic_DNA"/>
</dbReference>
<name>A0A8S2TB70_9BILA</name>
<accession>A0A8S2TB70</accession>
<dbReference type="AlphaFoldDB" id="A0A8S2TB70"/>
<feature type="non-terminal residue" evidence="2">
    <location>
        <position position="1"/>
    </location>
</feature>
<reference evidence="2" key="1">
    <citation type="submission" date="2021-02" db="EMBL/GenBank/DDBJ databases">
        <authorList>
            <person name="Nowell W R."/>
        </authorList>
    </citation>
    <scope>NUCLEOTIDE SEQUENCE</scope>
</reference>
<dbReference type="Proteomes" id="UP000677228">
    <property type="component" value="Unassembled WGS sequence"/>
</dbReference>
<evidence type="ECO:0000313" key="3">
    <source>
        <dbReference type="Proteomes" id="UP000682733"/>
    </source>
</evidence>
<protein>
    <submittedName>
        <fullName evidence="2">Uncharacterized protein</fullName>
    </submittedName>
</protein>
<gene>
    <name evidence="1" type="ORF">OVA965_LOCUS36344</name>
    <name evidence="2" type="ORF">TMI583_LOCUS37352</name>
</gene>
<dbReference type="Proteomes" id="UP000682733">
    <property type="component" value="Unassembled WGS sequence"/>
</dbReference>